<evidence type="ECO:0000313" key="2">
    <source>
        <dbReference type="EMBL" id="KAJ8048817.1"/>
    </source>
</evidence>
<dbReference type="Proteomes" id="UP001152320">
    <property type="component" value="Chromosome 1"/>
</dbReference>
<dbReference type="OrthoDB" id="6417614at2759"/>
<reference evidence="2" key="1">
    <citation type="submission" date="2021-10" db="EMBL/GenBank/DDBJ databases">
        <title>Tropical sea cucumber genome reveals ecological adaptation and Cuvierian tubules defense mechanism.</title>
        <authorList>
            <person name="Chen T."/>
        </authorList>
    </citation>
    <scope>NUCLEOTIDE SEQUENCE</scope>
    <source>
        <strain evidence="2">Nanhai2018</strain>
        <tissue evidence="2">Muscle</tissue>
    </source>
</reference>
<name>A0A9Q1CNU3_HOLLE</name>
<keyword evidence="3" id="KW-1185">Reference proteome</keyword>
<sequence>MQRWRKQAPYLHVLAKGSPKQRQGVVRGASDYLIKCICEGALNTLNGNLPLTAHQKKQLKRHRHQLRALSNRRRSTASKKNILLQRGGSLLAALLPPLIGILGSVLFK</sequence>
<proteinExistence type="predicted"/>
<feature type="transmembrane region" description="Helical" evidence="1">
    <location>
        <begin position="88"/>
        <end position="107"/>
    </location>
</feature>
<dbReference type="AlphaFoldDB" id="A0A9Q1CNU3"/>
<keyword evidence="1" id="KW-0812">Transmembrane</keyword>
<evidence type="ECO:0000313" key="3">
    <source>
        <dbReference type="Proteomes" id="UP001152320"/>
    </source>
</evidence>
<gene>
    <name evidence="2" type="ORF">HOLleu_01288</name>
</gene>
<organism evidence="2 3">
    <name type="scientific">Holothuria leucospilota</name>
    <name type="common">Black long sea cucumber</name>
    <name type="synonym">Mertensiothuria leucospilota</name>
    <dbReference type="NCBI Taxonomy" id="206669"/>
    <lineage>
        <taxon>Eukaryota</taxon>
        <taxon>Metazoa</taxon>
        <taxon>Echinodermata</taxon>
        <taxon>Eleutherozoa</taxon>
        <taxon>Echinozoa</taxon>
        <taxon>Holothuroidea</taxon>
        <taxon>Aspidochirotacea</taxon>
        <taxon>Aspidochirotida</taxon>
        <taxon>Holothuriidae</taxon>
        <taxon>Holothuria</taxon>
    </lineage>
</organism>
<evidence type="ECO:0000256" key="1">
    <source>
        <dbReference type="SAM" id="Phobius"/>
    </source>
</evidence>
<dbReference type="EMBL" id="JAIZAY010000001">
    <property type="protein sequence ID" value="KAJ8048817.1"/>
    <property type="molecule type" value="Genomic_DNA"/>
</dbReference>
<keyword evidence="1" id="KW-1133">Transmembrane helix</keyword>
<protein>
    <submittedName>
        <fullName evidence="2">Uncharacterized protein</fullName>
    </submittedName>
</protein>
<comment type="caution">
    <text evidence="2">The sequence shown here is derived from an EMBL/GenBank/DDBJ whole genome shotgun (WGS) entry which is preliminary data.</text>
</comment>
<accession>A0A9Q1CNU3</accession>
<keyword evidence="1" id="KW-0472">Membrane</keyword>